<dbReference type="InterPro" id="IPR036879">
    <property type="entry name" value="TF_MADSbox_sf"/>
</dbReference>
<comment type="caution">
    <text evidence="2">The sequence shown here is derived from an EMBL/GenBank/DDBJ whole genome shotgun (WGS) entry which is preliminary data.</text>
</comment>
<gene>
    <name evidence="2" type="ORF">ERUC_LOCUS40062</name>
</gene>
<evidence type="ECO:0000313" key="2">
    <source>
        <dbReference type="EMBL" id="CAH8387579.1"/>
    </source>
</evidence>
<evidence type="ECO:0000256" key="1">
    <source>
        <dbReference type="SAM" id="MobiDB-lite"/>
    </source>
</evidence>
<dbReference type="Gene3D" id="3.40.1810.10">
    <property type="entry name" value="Transcription factor, MADS-box"/>
    <property type="match status" value="1"/>
</dbReference>
<accession>A0ABC8LXA3</accession>
<dbReference type="EMBL" id="CAKOAT010752931">
    <property type="protein sequence ID" value="CAH8387579.1"/>
    <property type="molecule type" value="Genomic_DNA"/>
</dbReference>
<dbReference type="Proteomes" id="UP001642260">
    <property type="component" value="Unassembled WGS sequence"/>
</dbReference>
<sequence>MEFKRNGDRKARQSAAYQRRIKRLVEKLNEITSLCNASACLVFYRRDGAEKFVAWPSLEKANSLIESYCALPEIERNMNTEDQESYLKAQTEKMKEKLDHSRKRSYANVDDEDMETYQGESSKSGGADVA</sequence>
<evidence type="ECO:0008006" key="4">
    <source>
        <dbReference type="Google" id="ProtNLM"/>
    </source>
</evidence>
<dbReference type="SUPFAM" id="SSF55455">
    <property type="entry name" value="SRF-like"/>
    <property type="match status" value="1"/>
</dbReference>
<organism evidence="2 3">
    <name type="scientific">Eruca vesicaria subsp. sativa</name>
    <name type="common">Garden rocket</name>
    <name type="synonym">Eruca sativa</name>
    <dbReference type="NCBI Taxonomy" id="29727"/>
    <lineage>
        <taxon>Eukaryota</taxon>
        <taxon>Viridiplantae</taxon>
        <taxon>Streptophyta</taxon>
        <taxon>Embryophyta</taxon>
        <taxon>Tracheophyta</taxon>
        <taxon>Spermatophyta</taxon>
        <taxon>Magnoliopsida</taxon>
        <taxon>eudicotyledons</taxon>
        <taxon>Gunneridae</taxon>
        <taxon>Pentapetalae</taxon>
        <taxon>rosids</taxon>
        <taxon>malvids</taxon>
        <taxon>Brassicales</taxon>
        <taxon>Brassicaceae</taxon>
        <taxon>Brassiceae</taxon>
        <taxon>Eruca</taxon>
    </lineage>
</organism>
<reference evidence="2 3" key="1">
    <citation type="submission" date="2022-03" db="EMBL/GenBank/DDBJ databases">
        <authorList>
            <person name="Macdonald S."/>
            <person name="Ahmed S."/>
            <person name="Newling K."/>
        </authorList>
    </citation>
    <scope>NUCLEOTIDE SEQUENCE [LARGE SCALE GENOMIC DNA]</scope>
</reference>
<name>A0ABC8LXA3_ERUVS</name>
<proteinExistence type="predicted"/>
<protein>
    <recommendedName>
        <fullName evidence="4">MADS-box domain-containing protein</fullName>
    </recommendedName>
</protein>
<evidence type="ECO:0000313" key="3">
    <source>
        <dbReference type="Proteomes" id="UP001642260"/>
    </source>
</evidence>
<dbReference type="AlphaFoldDB" id="A0ABC8LXA3"/>
<feature type="region of interest" description="Disordered" evidence="1">
    <location>
        <begin position="90"/>
        <end position="130"/>
    </location>
</feature>
<keyword evidence="3" id="KW-1185">Reference proteome</keyword>
<feature type="compositionally biased region" description="Basic and acidic residues" evidence="1">
    <location>
        <begin position="90"/>
        <end position="99"/>
    </location>
</feature>